<dbReference type="EMBL" id="GG698802">
    <property type="protein sequence ID" value="EEU31096.1"/>
    <property type="molecule type" value="Genomic_DNA"/>
</dbReference>
<evidence type="ECO:0008006" key="3">
    <source>
        <dbReference type="Google" id="ProtNLM"/>
    </source>
</evidence>
<dbReference type="STRING" id="575594.HMPREF0501_00501"/>
<name>C7XUY5_9LACO</name>
<sequence length="93" mass="10751">MGYILGSEPTLLDYLSALKKLGLIDRRQSNRIRATFIFRNSISHYNQGFTAVSDIESMLHGVENIFTTLYLPSQEWKEAHPNEQLSEPDRHDK</sequence>
<dbReference type="Proteomes" id="UP000003987">
    <property type="component" value="Unassembled WGS sequence"/>
</dbReference>
<dbReference type="HOGENOM" id="CLU_2395953_0_0_9"/>
<evidence type="ECO:0000313" key="1">
    <source>
        <dbReference type="EMBL" id="EEU31096.1"/>
    </source>
</evidence>
<organism evidence="1 2">
    <name type="scientific">Limosilactobacillus coleohominis 101-4-CHN</name>
    <dbReference type="NCBI Taxonomy" id="575594"/>
    <lineage>
        <taxon>Bacteria</taxon>
        <taxon>Bacillati</taxon>
        <taxon>Bacillota</taxon>
        <taxon>Bacilli</taxon>
        <taxon>Lactobacillales</taxon>
        <taxon>Lactobacillaceae</taxon>
        <taxon>Limosilactobacillus</taxon>
    </lineage>
</organism>
<protein>
    <recommendedName>
        <fullName evidence="3">DUF4145 domain-containing protein</fullName>
    </recommendedName>
</protein>
<dbReference type="AlphaFoldDB" id="C7XUY5"/>
<gene>
    <name evidence="1" type="ORF">HMPREF0501_00501</name>
</gene>
<keyword evidence="2" id="KW-1185">Reference proteome</keyword>
<proteinExistence type="predicted"/>
<reference evidence="1 2" key="1">
    <citation type="submission" date="2009-06" db="EMBL/GenBank/DDBJ databases">
        <title>The Genome Sequence of Lactobacillus coleohominis strain 101-4-CHN.</title>
        <authorList>
            <consortium name="The Broad Institute Genome Sequencing Platform"/>
            <person name="Ward D."/>
            <person name="Young S.K."/>
            <person name="Zeng Q."/>
            <person name="Koehrsen M."/>
            <person name="Alvarado L."/>
            <person name="Berlin A."/>
            <person name="Borenstein D."/>
            <person name="Chen Z."/>
            <person name="Engels R."/>
            <person name="Freedman E."/>
            <person name="Gellesch M."/>
            <person name="Goldberg J."/>
            <person name="Griggs A."/>
            <person name="Gujja S."/>
            <person name="Heiman D."/>
            <person name="Hepburn T."/>
            <person name="Howarth C."/>
            <person name="Jen D."/>
            <person name="Larson L."/>
            <person name="Lewis B."/>
            <person name="Mehta T."/>
            <person name="Park D."/>
            <person name="Pearson M."/>
            <person name="Roberts A."/>
            <person name="Saif S."/>
            <person name="Shea T."/>
            <person name="Shenoy N."/>
            <person name="Sisk P."/>
            <person name="Stolte C."/>
            <person name="Sykes S."/>
            <person name="Walk T."/>
            <person name="White J."/>
            <person name="Yandava C."/>
            <person name="Liu Y."/>
            <person name="Xu Q."/>
            <person name="Lander E."/>
            <person name="Nusbaum C."/>
            <person name="Galagan J."/>
            <person name="Birren B."/>
        </authorList>
    </citation>
    <scope>NUCLEOTIDE SEQUENCE [LARGE SCALE GENOMIC DNA]</scope>
    <source>
        <strain evidence="1 2">101-4-CHN</strain>
    </source>
</reference>
<accession>C7XUY5</accession>
<evidence type="ECO:0000313" key="2">
    <source>
        <dbReference type="Proteomes" id="UP000003987"/>
    </source>
</evidence>